<evidence type="ECO:0000256" key="2">
    <source>
        <dbReference type="ARBA" id="ARBA00022692"/>
    </source>
</evidence>
<evidence type="ECO:0000256" key="4">
    <source>
        <dbReference type="ARBA" id="ARBA00022840"/>
    </source>
</evidence>
<evidence type="ECO:0000256" key="3">
    <source>
        <dbReference type="ARBA" id="ARBA00022741"/>
    </source>
</evidence>
<sequence>MQPPMPSPSAPGETAGLTSAEAAARLRRDGANVLPEAQRPSRWGLVLRVLREPMLLLLLAAALVYLLLGDPREAAILGGSVLLVIGLTVYQEQKAERALQALRDLSSPRARVVRDGQPQVLPAREVVVGDLLLVEEGDRLAADARVLDEVDLHVDESLLTGESVPVRRHADSAMAQDLLHASTLVVRGHGRAAVVATGARTEVGRIGVALRDIGSETTPMQREIRRVVVLFAWLSLASCVAMTVLFAWTRGGWLDALLAGITLAIANIPEEFPVVLMVFLAFGAWRMAQHAALVRRTPAIEALGATTVLCTDKTGTLTENRMTVVELVVGGERAAPQAADSLPLRTLLRDAALACPRAGHDPMEHALLAAGSRIGVPDPAWRLLREYPFSPARPAVIAVWAHGREPLQVACKGAPETVADLCRLPPDRRAALQAEVEAMAARGLRVLAVAAAHWPAPAGGAPVLPESPCGYEFSWRGLVGFADPLRAGVPDAIARAQAAGIRVVMLTGDHPATARAIAGSAGLDVSDAIVLGRELDACDGELPAAVLHAEVFARVRPEHKLHLVRALKRDGQVVAMTGDGVNDAPALKAAHVGIAMGGRGTDVAREAAAIVLLDDNFVTVVDAVRLGRTIYDNIRRAVRYILAVHVPITGLALLPLLTGEPLLLLPLHVVFLELIIDPACSIVFEREPAAADLMRRPPRPQGQRLLDLPSLFGSLGHGAVMFAVVVAIHALATARALPHAQVSALAFTALVAGNLGLIALYRSGASAWDALRQRNVAFWIVGGAALAVLCTVTLLPGPARWFGFQPPPGEIWLPALLAPLLVAVALRIVRDWLPRRGARGSRARAATVATAAGRARAGEADQPRTPPSA</sequence>
<keyword evidence="2 9" id="KW-0812">Transmembrane</keyword>
<dbReference type="InterPro" id="IPR018303">
    <property type="entry name" value="ATPase_P-typ_P_site"/>
</dbReference>
<dbReference type="PROSITE" id="PS00154">
    <property type="entry name" value="ATPASE_E1_E2"/>
    <property type="match status" value="1"/>
</dbReference>
<dbReference type="Gene3D" id="3.40.1110.10">
    <property type="entry name" value="Calcium-transporting ATPase, cytoplasmic domain N"/>
    <property type="match status" value="2"/>
</dbReference>
<dbReference type="GO" id="GO:0005524">
    <property type="term" value="F:ATP binding"/>
    <property type="evidence" value="ECO:0007669"/>
    <property type="project" value="UniProtKB-KW"/>
</dbReference>
<keyword evidence="5" id="KW-1278">Translocase</keyword>
<feature type="transmembrane region" description="Helical" evidence="9">
    <location>
        <begin position="744"/>
        <end position="764"/>
    </location>
</feature>
<comment type="caution">
    <text evidence="11">The sequence shown here is derived from an EMBL/GenBank/DDBJ whole genome shotgun (WGS) entry which is preliminary data.</text>
</comment>
<dbReference type="RefSeq" id="WP_117202364.1">
    <property type="nucleotide sequence ID" value="NZ_JBHTBK010000021.1"/>
</dbReference>
<dbReference type="InterPro" id="IPR023299">
    <property type="entry name" value="ATPase_P-typ_cyto_dom_N"/>
</dbReference>
<dbReference type="Pfam" id="PF00702">
    <property type="entry name" value="Hydrolase"/>
    <property type="match status" value="1"/>
</dbReference>
<dbReference type="SFLD" id="SFLDG00002">
    <property type="entry name" value="C1.7:_P-type_atpase_like"/>
    <property type="match status" value="1"/>
</dbReference>
<dbReference type="GO" id="GO:0016887">
    <property type="term" value="F:ATP hydrolysis activity"/>
    <property type="evidence" value="ECO:0007669"/>
    <property type="project" value="InterPro"/>
</dbReference>
<dbReference type="InterPro" id="IPR036412">
    <property type="entry name" value="HAD-like_sf"/>
</dbReference>
<feature type="transmembrane region" description="Helical" evidence="9">
    <location>
        <begin position="227"/>
        <end position="248"/>
    </location>
</feature>
<dbReference type="InterPro" id="IPR008250">
    <property type="entry name" value="ATPase_P-typ_transduc_dom_A_sf"/>
</dbReference>
<dbReference type="SFLD" id="SFLDS00003">
    <property type="entry name" value="Haloacid_Dehalogenase"/>
    <property type="match status" value="1"/>
</dbReference>
<dbReference type="Gene3D" id="1.20.1110.10">
    <property type="entry name" value="Calcium-transporting ATPase, transmembrane domain"/>
    <property type="match status" value="2"/>
</dbReference>
<feature type="transmembrane region" description="Helical" evidence="9">
    <location>
        <begin position="637"/>
        <end position="657"/>
    </location>
</feature>
<dbReference type="InterPro" id="IPR006068">
    <property type="entry name" value="ATPase_P-typ_cation-transptr_C"/>
</dbReference>
<dbReference type="SFLD" id="SFLDF00027">
    <property type="entry name" value="p-type_atpase"/>
    <property type="match status" value="1"/>
</dbReference>
<organism evidence="11 12">
    <name type="scientific">Cognatiluteimonas weifangensis</name>
    <dbReference type="NCBI Taxonomy" id="2303539"/>
    <lineage>
        <taxon>Bacteria</taxon>
        <taxon>Pseudomonadati</taxon>
        <taxon>Pseudomonadota</taxon>
        <taxon>Gammaproteobacteria</taxon>
        <taxon>Lysobacterales</taxon>
        <taxon>Lysobacteraceae</taxon>
        <taxon>Cognatiluteimonas</taxon>
    </lineage>
</organism>
<feature type="transmembrane region" description="Helical" evidence="9">
    <location>
        <begin position="705"/>
        <end position="732"/>
    </location>
</feature>
<evidence type="ECO:0000313" key="11">
    <source>
        <dbReference type="EMBL" id="RFP60755.1"/>
    </source>
</evidence>
<dbReference type="Pfam" id="PF00122">
    <property type="entry name" value="E1-E2_ATPase"/>
    <property type="match status" value="1"/>
</dbReference>
<dbReference type="Proteomes" id="UP000262917">
    <property type="component" value="Unassembled WGS sequence"/>
</dbReference>
<evidence type="ECO:0000259" key="10">
    <source>
        <dbReference type="SMART" id="SM00831"/>
    </source>
</evidence>
<dbReference type="SUPFAM" id="SSF56784">
    <property type="entry name" value="HAD-like"/>
    <property type="match status" value="1"/>
</dbReference>
<feature type="domain" description="Cation-transporting P-type ATPase N-terminal" evidence="10">
    <location>
        <begin position="9"/>
        <end position="70"/>
    </location>
</feature>
<dbReference type="AlphaFoldDB" id="A0A372DMF5"/>
<dbReference type="GO" id="GO:0016020">
    <property type="term" value="C:membrane"/>
    <property type="evidence" value="ECO:0007669"/>
    <property type="project" value="UniProtKB-SubCell"/>
</dbReference>
<evidence type="ECO:0000256" key="8">
    <source>
        <dbReference type="SAM" id="MobiDB-lite"/>
    </source>
</evidence>
<accession>A0A372DMF5</accession>
<dbReference type="InterPro" id="IPR023298">
    <property type="entry name" value="ATPase_P-typ_TM_dom_sf"/>
</dbReference>
<dbReference type="SMART" id="SM00831">
    <property type="entry name" value="Cation_ATPase_N"/>
    <property type="match status" value="1"/>
</dbReference>
<dbReference type="PANTHER" id="PTHR42861">
    <property type="entry name" value="CALCIUM-TRANSPORTING ATPASE"/>
    <property type="match status" value="1"/>
</dbReference>
<evidence type="ECO:0000256" key="5">
    <source>
        <dbReference type="ARBA" id="ARBA00022967"/>
    </source>
</evidence>
<protein>
    <submittedName>
        <fullName evidence="11">Cation-translocating P-type ATPase</fullName>
    </submittedName>
</protein>
<feature type="transmembrane region" description="Helical" evidence="9">
    <location>
        <begin position="776"/>
        <end position="799"/>
    </location>
</feature>
<evidence type="ECO:0000256" key="6">
    <source>
        <dbReference type="ARBA" id="ARBA00022989"/>
    </source>
</evidence>
<dbReference type="InterPro" id="IPR001757">
    <property type="entry name" value="P_typ_ATPase"/>
</dbReference>
<feature type="transmembrane region" description="Helical" evidence="9">
    <location>
        <begin position="663"/>
        <end position="684"/>
    </location>
</feature>
<feature type="transmembrane region" description="Helical" evidence="9">
    <location>
        <begin position="811"/>
        <end position="829"/>
    </location>
</feature>
<dbReference type="SUPFAM" id="SSF81665">
    <property type="entry name" value="Calcium ATPase, transmembrane domain M"/>
    <property type="match status" value="1"/>
</dbReference>
<feature type="transmembrane region" description="Helical" evidence="9">
    <location>
        <begin position="49"/>
        <end position="68"/>
    </location>
</feature>
<keyword evidence="4" id="KW-0067">ATP-binding</keyword>
<feature type="transmembrane region" description="Helical" evidence="9">
    <location>
        <begin position="74"/>
        <end position="90"/>
    </location>
</feature>
<dbReference type="InterPro" id="IPR023214">
    <property type="entry name" value="HAD_sf"/>
</dbReference>
<evidence type="ECO:0000256" key="1">
    <source>
        <dbReference type="ARBA" id="ARBA00004141"/>
    </source>
</evidence>
<dbReference type="PRINTS" id="PR00119">
    <property type="entry name" value="CATATPASE"/>
</dbReference>
<dbReference type="Pfam" id="PF00690">
    <property type="entry name" value="Cation_ATPase_N"/>
    <property type="match status" value="1"/>
</dbReference>
<proteinExistence type="predicted"/>
<feature type="transmembrane region" description="Helical" evidence="9">
    <location>
        <begin position="260"/>
        <end position="285"/>
    </location>
</feature>
<gene>
    <name evidence="11" type="ORF">D0Y53_06270</name>
</gene>
<evidence type="ECO:0000313" key="12">
    <source>
        <dbReference type="Proteomes" id="UP000262917"/>
    </source>
</evidence>
<keyword evidence="6 9" id="KW-1133">Transmembrane helix</keyword>
<dbReference type="InterPro" id="IPR044492">
    <property type="entry name" value="P_typ_ATPase_HD_dom"/>
</dbReference>
<dbReference type="EMBL" id="QVPD01000005">
    <property type="protein sequence ID" value="RFP60755.1"/>
    <property type="molecule type" value="Genomic_DNA"/>
</dbReference>
<dbReference type="Gene3D" id="3.40.50.1000">
    <property type="entry name" value="HAD superfamily/HAD-like"/>
    <property type="match status" value="2"/>
</dbReference>
<dbReference type="NCBIfam" id="TIGR01494">
    <property type="entry name" value="ATPase_P-type"/>
    <property type="match status" value="2"/>
</dbReference>
<evidence type="ECO:0000256" key="7">
    <source>
        <dbReference type="ARBA" id="ARBA00023136"/>
    </source>
</evidence>
<dbReference type="Gene3D" id="2.70.150.10">
    <property type="entry name" value="Calcium-transporting ATPase, cytoplasmic transduction domain A"/>
    <property type="match status" value="1"/>
</dbReference>
<feature type="compositionally biased region" description="Low complexity" evidence="8">
    <location>
        <begin position="844"/>
        <end position="855"/>
    </location>
</feature>
<dbReference type="InterPro" id="IPR059000">
    <property type="entry name" value="ATPase_P-type_domA"/>
</dbReference>
<keyword evidence="3" id="KW-0547">Nucleotide-binding</keyword>
<name>A0A372DMF5_9GAMM</name>
<evidence type="ECO:0000256" key="9">
    <source>
        <dbReference type="SAM" id="Phobius"/>
    </source>
</evidence>
<dbReference type="GO" id="GO:0015662">
    <property type="term" value="F:P-type ion transporter activity"/>
    <property type="evidence" value="ECO:0007669"/>
    <property type="project" value="UniProtKB-ARBA"/>
</dbReference>
<dbReference type="InterPro" id="IPR004014">
    <property type="entry name" value="ATPase_P-typ_cation-transptr_N"/>
</dbReference>
<dbReference type="SUPFAM" id="SSF81653">
    <property type="entry name" value="Calcium ATPase, transduction domain A"/>
    <property type="match status" value="1"/>
</dbReference>
<keyword evidence="12" id="KW-1185">Reference proteome</keyword>
<reference evidence="11 12" key="1">
    <citation type="submission" date="2018-08" db="EMBL/GenBank/DDBJ databases">
        <title>Lysobacter weifangensis sp. nov., a new member of the family 'Xanthomonadaceae', isolated from soil in a farmland.</title>
        <authorList>
            <person name="Zhao H."/>
        </authorList>
    </citation>
    <scope>NUCLEOTIDE SEQUENCE [LARGE SCALE GENOMIC DNA]</scope>
    <source>
        <strain evidence="11 12">WF-2</strain>
    </source>
</reference>
<dbReference type="OrthoDB" id="9814270at2"/>
<dbReference type="Pfam" id="PF00689">
    <property type="entry name" value="Cation_ATPase_C"/>
    <property type="match status" value="1"/>
</dbReference>
<dbReference type="PRINTS" id="PR00120">
    <property type="entry name" value="HATPASE"/>
</dbReference>
<comment type="subcellular location">
    <subcellularLocation>
        <location evidence="1">Membrane</location>
        <topology evidence="1">Multi-pass membrane protein</topology>
    </subcellularLocation>
</comment>
<keyword evidence="7 9" id="KW-0472">Membrane</keyword>
<feature type="region of interest" description="Disordered" evidence="8">
    <location>
        <begin position="844"/>
        <end position="869"/>
    </location>
</feature>